<evidence type="ECO:0000313" key="6">
    <source>
        <dbReference type="EMBL" id="GLK13810.1"/>
    </source>
</evidence>
<name>A0A9W6MH50_9ACTN</name>
<dbReference type="InterPro" id="IPR009830">
    <property type="entry name" value="LppX/LprAFG"/>
</dbReference>
<evidence type="ECO:0000256" key="4">
    <source>
        <dbReference type="SAM" id="MobiDB-lite"/>
    </source>
</evidence>
<protein>
    <recommendedName>
        <fullName evidence="8">LppX_LprAFG lipoprotein</fullName>
    </recommendedName>
</protein>
<evidence type="ECO:0000256" key="1">
    <source>
        <dbReference type="ARBA" id="ARBA00004196"/>
    </source>
</evidence>
<comment type="subcellular location">
    <subcellularLocation>
        <location evidence="1">Cell envelope</location>
    </subcellularLocation>
</comment>
<keyword evidence="3" id="KW-1003">Cell membrane</keyword>
<dbReference type="SUPFAM" id="SSF89392">
    <property type="entry name" value="Prokaryotic lipoproteins and lipoprotein localization factors"/>
    <property type="match status" value="1"/>
</dbReference>
<evidence type="ECO:0008006" key="8">
    <source>
        <dbReference type="Google" id="ProtNLM"/>
    </source>
</evidence>
<keyword evidence="7" id="KW-1185">Reference proteome</keyword>
<feature type="chain" id="PRO_5040794984" description="LppX_LprAFG lipoprotein" evidence="5">
    <location>
        <begin position="24"/>
        <end position="284"/>
    </location>
</feature>
<evidence type="ECO:0000256" key="2">
    <source>
        <dbReference type="ARBA" id="ARBA00009194"/>
    </source>
</evidence>
<keyword evidence="5" id="KW-0732">Signal</keyword>
<dbReference type="Proteomes" id="UP001143474">
    <property type="component" value="Unassembled WGS sequence"/>
</dbReference>
<dbReference type="Gene3D" id="2.50.20.20">
    <property type="match status" value="1"/>
</dbReference>
<comment type="caution">
    <text evidence="6">The sequence shown here is derived from an EMBL/GenBank/DDBJ whole genome shotgun (WGS) entry which is preliminary data.</text>
</comment>
<dbReference type="RefSeq" id="WP_271222074.1">
    <property type="nucleotide sequence ID" value="NZ_BAAAVD010000083.1"/>
</dbReference>
<dbReference type="PROSITE" id="PS51257">
    <property type="entry name" value="PROKAR_LIPOPROTEIN"/>
    <property type="match status" value="1"/>
</dbReference>
<sequence length="284" mass="29393">MRRLAPALTLGAAVLVAVTGCGAQSTGSLGNVKLAAAEAVQQSAQRAGEVTSYSADLVLDATDGDKGAGKVQGTLVYQSKPQLATDVTLSTIDLGGQKVPGGARVILTGETVYVKSELLNKFAGTTKPWAKASLSDLDAQGQAGVRDFLTQAQQFDLAGTVKLLTASKDVKAVGTETVGGVETTHYSGTFPVAEAAQVIDPAKREQLEQRLSQVKDVKFDLWADAESLPRKVTLSGAEQGSSFNLVTSFRGFNEPVTISAPPADQVGDLPKHPGGELPQNSGGN</sequence>
<dbReference type="GO" id="GO:0030313">
    <property type="term" value="C:cell envelope"/>
    <property type="evidence" value="ECO:0007669"/>
    <property type="project" value="UniProtKB-SubCell"/>
</dbReference>
<feature type="signal peptide" evidence="5">
    <location>
        <begin position="1"/>
        <end position="23"/>
    </location>
</feature>
<reference evidence="6" key="2">
    <citation type="submission" date="2023-01" db="EMBL/GenBank/DDBJ databases">
        <authorList>
            <person name="Sun Q."/>
            <person name="Evtushenko L."/>
        </authorList>
    </citation>
    <scope>NUCLEOTIDE SEQUENCE</scope>
    <source>
        <strain evidence="6">VKM Ac-2007</strain>
    </source>
</reference>
<gene>
    <name evidence="6" type="ORF">GCM10017600_72210</name>
</gene>
<evidence type="ECO:0000256" key="5">
    <source>
        <dbReference type="SAM" id="SignalP"/>
    </source>
</evidence>
<dbReference type="Pfam" id="PF07161">
    <property type="entry name" value="LppX_LprAFG"/>
    <property type="match status" value="1"/>
</dbReference>
<proteinExistence type="inferred from homology"/>
<dbReference type="AlphaFoldDB" id="A0A9W6MH50"/>
<evidence type="ECO:0000256" key="3">
    <source>
        <dbReference type="ARBA" id="ARBA00022475"/>
    </source>
</evidence>
<organism evidence="6 7">
    <name type="scientific">Streptosporangium carneum</name>
    <dbReference type="NCBI Taxonomy" id="47481"/>
    <lineage>
        <taxon>Bacteria</taxon>
        <taxon>Bacillati</taxon>
        <taxon>Actinomycetota</taxon>
        <taxon>Actinomycetes</taxon>
        <taxon>Streptosporangiales</taxon>
        <taxon>Streptosporangiaceae</taxon>
        <taxon>Streptosporangium</taxon>
    </lineage>
</organism>
<accession>A0A9W6MH50</accession>
<keyword evidence="3" id="KW-0472">Membrane</keyword>
<feature type="region of interest" description="Disordered" evidence="4">
    <location>
        <begin position="254"/>
        <end position="284"/>
    </location>
</feature>
<comment type="similarity">
    <text evidence="2">Belongs to the LppX/LprAFG lipoprotein family.</text>
</comment>
<evidence type="ECO:0000313" key="7">
    <source>
        <dbReference type="Proteomes" id="UP001143474"/>
    </source>
</evidence>
<dbReference type="InterPro" id="IPR029046">
    <property type="entry name" value="LolA/LolB/LppX"/>
</dbReference>
<reference evidence="6" key="1">
    <citation type="journal article" date="2014" name="Int. J. Syst. Evol. Microbiol.">
        <title>Complete genome sequence of Corynebacterium casei LMG S-19264T (=DSM 44701T), isolated from a smear-ripened cheese.</title>
        <authorList>
            <consortium name="US DOE Joint Genome Institute (JGI-PGF)"/>
            <person name="Walter F."/>
            <person name="Albersmeier A."/>
            <person name="Kalinowski J."/>
            <person name="Ruckert C."/>
        </authorList>
    </citation>
    <scope>NUCLEOTIDE SEQUENCE</scope>
    <source>
        <strain evidence="6">VKM Ac-2007</strain>
    </source>
</reference>
<dbReference type="EMBL" id="BSEV01000025">
    <property type="protein sequence ID" value="GLK13810.1"/>
    <property type="molecule type" value="Genomic_DNA"/>
</dbReference>